<organism evidence="1 2">
    <name type="scientific">Hyphomonas polymorpha PS728</name>
    <dbReference type="NCBI Taxonomy" id="1280954"/>
    <lineage>
        <taxon>Bacteria</taxon>
        <taxon>Pseudomonadati</taxon>
        <taxon>Pseudomonadota</taxon>
        <taxon>Alphaproteobacteria</taxon>
        <taxon>Hyphomonadales</taxon>
        <taxon>Hyphomonadaceae</taxon>
        <taxon>Hyphomonas</taxon>
    </lineage>
</organism>
<comment type="caution">
    <text evidence="1">The sequence shown here is derived from an EMBL/GenBank/DDBJ whole genome shotgun (WGS) entry which is preliminary data.</text>
</comment>
<name>A0A062VF17_9PROT</name>
<evidence type="ECO:0000313" key="1">
    <source>
        <dbReference type="EMBL" id="KCZ97107.1"/>
    </source>
</evidence>
<dbReference type="AlphaFoldDB" id="A0A062VF17"/>
<sequence>MGSGIGLEPMTPCPPFFARLSESGPGTFIIAFGAKFCADVQNEMVRFAQLATLYSGAQLPEMARGKDGRMCRIRRDLFGYGLDRERYGKGATLDQVQKLMMGIAL</sequence>
<reference evidence="1 2" key="1">
    <citation type="journal article" date="2014" name="Antonie Van Leeuwenhoek">
        <title>Hyphomonas beringensis sp. nov. and Hyphomonas chukchiensis sp. nov., isolated from surface seawater of the Bering Sea and Chukchi Sea.</title>
        <authorList>
            <person name="Li C."/>
            <person name="Lai Q."/>
            <person name="Li G."/>
            <person name="Dong C."/>
            <person name="Wang J."/>
            <person name="Liao Y."/>
            <person name="Shao Z."/>
        </authorList>
    </citation>
    <scope>NUCLEOTIDE SEQUENCE [LARGE SCALE GENOMIC DNA]</scope>
    <source>
        <strain evidence="1 2">PS728</strain>
    </source>
</reference>
<dbReference type="EMBL" id="ARYM01000025">
    <property type="protein sequence ID" value="KCZ97107.1"/>
    <property type="molecule type" value="Genomic_DNA"/>
</dbReference>
<dbReference type="Proteomes" id="UP000027100">
    <property type="component" value="Unassembled WGS sequence"/>
</dbReference>
<dbReference type="PATRIC" id="fig|1280954.3.peg.3358"/>
<evidence type="ECO:0000313" key="2">
    <source>
        <dbReference type="Proteomes" id="UP000027100"/>
    </source>
</evidence>
<accession>A0A062VF17</accession>
<proteinExistence type="predicted"/>
<protein>
    <submittedName>
        <fullName evidence="1">Phage integrase</fullName>
    </submittedName>
</protein>
<keyword evidence="2" id="KW-1185">Reference proteome</keyword>
<gene>
    <name evidence="1" type="ORF">HPO_16630</name>
</gene>